<evidence type="ECO:0000313" key="1">
    <source>
        <dbReference type="EMBL" id="KRH92786.1"/>
    </source>
</evidence>
<dbReference type="AlphaFoldDB" id="A0A0R0LTN2"/>
<evidence type="ECO:0000313" key="2">
    <source>
        <dbReference type="Proteomes" id="UP000051530"/>
    </source>
</evidence>
<comment type="caution">
    <text evidence="1">The sequence shown here is derived from an EMBL/GenBank/DDBJ whole genome shotgun (WGS) entry which is preliminary data.</text>
</comment>
<gene>
    <name evidence="1" type="ORF">M153_27400001611</name>
</gene>
<sequence>MERNFKYCRFSSYSRSGICNFDCLKKQINCECREYGTSYKAEQTEIFGLHYLKQHHDDTAVDRAIIECTSYATTANQISEITCTSMKPDNILLGDKITDSCIVKFFDG</sequence>
<feature type="non-terminal residue" evidence="1">
    <location>
        <position position="108"/>
    </location>
</feature>
<dbReference type="Proteomes" id="UP000051530">
    <property type="component" value="Unassembled WGS sequence"/>
</dbReference>
<protein>
    <submittedName>
        <fullName evidence="1">Uncharacterized protein</fullName>
    </submittedName>
</protein>
<keyword evidence="2" id="KW-1185">Reference proteome</keyword>
<reference evidence="1 2" key="1">
    <citation type="submission" date="2015-07" db="EMBL/GenBank/DDBJ databases">
        <title>The genome of Pseudoloma neurophilia, a relevant intracellular parasite of the zebrafish.</title>
        <authorList>
            <person name="Ndikumana S."/>
            <person name="Pelin A."/>
            <person name="Sanders J."/>
            <person name="Corradi N."/>
        </authorList>
    </citation>
    <scope>NUCLEOTIDE SEQUENCE [LARGE SCALE GENOMIC DNA]</scope>
    <source>
        <strain evidence="1 2">MK1</strain>
    </source>
</reference>
<accession>A0A0R0LTN2</accession>
<proteinExistence type="predicted"/>
<dbReference type="VEuPathDB" id="MicrosporidiaDB:M153_27400001611"/>
<dbReference type="EMBL" id="LGUB01000681">
    <property type="protein sequence ID" value="KRH92786.1"/>
    <property type="molecule type" value="Genomic_DNA"/>
</dbReference>
<name>A0A0R0LTN2_9MICR</name>
<organism evidence="1 2">
    <name type="scientific">Pseudoloma neurophilia</name>
    <dbReference type="NCBI Taxonomy" id="146866"/>
    <lineage>
        <taxon>Eukaryota</taxon>
        <taxon>Fungi</taxon>
        <taxon>Fungi incertae sedis</taxon>
        <taxon>Microsporidia</taxon>
        <taxon>Pseudoloma</taxon>
    </lineage>
</organism>